<keyword evidence="2" id="KW-1185">Reference proteome</keyword>
<evidence type="ECO:0000313" key="2">
    <source>
        <dbReference type="Proteomes" id="UP000001436"/>
    </source>
</evidence>
<dbReference type="eggNOG" id="ENOG5032PCG">
    <property type="taxonomic scope" value="Bacteria"/>
</dbReference>
<dbReference type="HOGENOM" id="CLU_2664948_0_0_4"/>
<name>Q8XVX1_RALN1</name>
<dbReference type="EnsemblBacteria" id="CAD16411">
    <property type="protein sequence ID" value="CAD16411"/>
    <property type="gene ID" value="RSc2704"/>
</dbReference>
<reference evidence="1 2" key="1">
    <citation type="journal article" date="2002" name="Nature">
        <title>Genome sequence of the plant pathogen Ralstonia solanacearum.</title>
        <authorList>
            <person name="Salanoubat M."/>
            <person name="Genin S."/>
            <person name="Artiguenave F."/>
            <person name="Gouzy J."/>
            <person name="Mangenot S."/>
            <person name="Arlat M."/>
            <person name="Billault A."/>
            <person name="Brottier P."/>
            <person name="Camus J.C."/>
            <person name="Cattolico L."/>
            <person name="Chandler M."/>
            <person name="Choisne N."/>
            <person name="Claudel-Renard C."/>
            <person name="Cunnac S."/>
            <person name="Demange N."/>
            <person name="Gaspin C."/>
            <person name="Lavie M."/>
            <person name="Moisan A."/>
            <person name="Robert C."/>
            <person name="Saurin W."/>
            <person name="Schiex T."/>
            <person name="Siguier P."/>
            <person name="Thebault P."/>
            <person name="Whalen M."/>
            <person name="Wincker P."/>
            <person name="Levy M."/>
            <person name="Weissenbach J."/>
            <person name="Boucher C.A."/>
        </authorList>
    </citation>
    <scope>NUCLEOTIDE SEQUENCE [LARGE SCALE GENOMIC DNA]</scope>
    <source>
        <strain evidence="2">ATCC BAA-1114 / GMI1000</strain>
    </source>
</reference>
<proteinExistence type="predicted"/>
<dbReference type="EMBL" id="AL646052">
    <property type="protein sequence ID" value="CAD16411.1"/>
    <property type="molecule type" value="Genomic_DNA"/>
</dbReference>
<evidence type="ECO:0000313" key="1">
    <source>
        <dbReference type="EMBL" id="CAD16411.1"/>
    </source>
</evidence>
<accession>Q8XVX1</accession>
<sequence length="80" mass="8899">MGPRHLREIGMTLCSACLAIEVRRRGAPGHALLRITDTQRIKSSKAVAVTVSTFACPTCGARWIYRDEKNVDNQGWSLEQ</sequence>
<gene>
    <name evidence="1" type="ordered locus">RSc2704</name>
</gene>
<dbReference type="Proteomes" id="UP000001436">
    <property type="component" value="Chromosome"/>
</dbReference>
<protein>
    <submittedName>
        <fullName evidence="1">Uncharacterized protein</fullName>
    </submittedName>
</protein>
<dbReference type="KEGG" id="rso:RSc2704"/>
<organism evidence="1 2">
    <name type="scientific">Ralstonia nicotianae (strain ATCC BAA-1114 / GMI1000)</name>
    <name type="common">Ralstonia solanacearum</name>
    <dbReference type="NCBI Taxonomy" id="267608"/>
    <lineage>
        <taxon>Bacteria</taxon>
        <taxon>Pseudomonadati</taxon>
        <taxon>Pseudomonadota</taxon>
        <taxon>Betaproteobacteria</taxon>
        <taxon>Burkholderiales</taxon>
        <taxon>Burkholderiaceae</taxon>
        <taxon>Ralstonia</taxon>
        <taxon>Ralstonia solanacearum species complex</taxon>
    </lineage>
</organism>
<dbReference type="AlphaFoldDB" id="Q8XVX1"/>